<reference evidence="4 5" key="1">
    <citation type="submission" date="2022-01" db="EMBL/GenBank/DDBJ databases">
        <title>A chromosomal length assembly of Cordylochernes scorpioides.</title>
        <authorList>
            <person name="Zeh D."/>
            <person name="Zeh J."/>
        </authorList>
    </citation>
    <scope>NUCLEOTIDE SEQUENCE [LARGE SCALE GENOMIC DNA]</scope>
    <source>
        <strain evidence="4">IN4F17</strain>
        <tissue evidence="4">Whole Body</tissue>
    </source>
</reference>
<keyword evidence="2" id="KW-0808">Transferase</keyword>
<gene>
    <name evidence="4" type="ORF">LAZ67_19002332</name>
</gene>
<proteinExistence type="inferred from homology"/>
<dbReference type="EMBL" id="CP092881">
    <property type="protein sequence ID" value="UYV80975.1"/>
    <property type="molecule type" value="Genomic_DNA"/>
</dbReference>
<evidence type="ECO:0000313" key="4">
    <source>
        <dbReference type="EMBL" id="UYV80975.1"/>
    </source>
</evidence>
<keyword evidence="5" id="KW-1185">Reference proteome</keyword>
<comment type="similarity">
    <text evidence="1">Belongs to the sulfotransferase 1 family.</text>
</comment>
<dbReference type="Proteomes" id="UP001235939">
    <property type="component" value="Chromosome 19"/>
</dbReference>
<evidence type="ECO:0000256" key="1">
    <source>
        <dbReference type="ARBA" id="ARBA00005771"/>
    </source>
</evidence>
<sequence length="407" mass="47582">MEVASRKKESENSKRTGKNLRWLNARVFKIVSQIFIYLRKLELETKSQIEGKLAMRHSQRAKYNRSLYLAALLPTRRVNRRQGQLLGDELLTKCQAMKLPEYKEVRGVPISKSFSTEAFLSGLEYVPQEGDIFIDTFPKCGTTWTQNILMIMARRGKPFEDFDQFLKCTPFLENLGKECIERMPRPGIIKTHLPYSLTPISPSAKYVYVTRNPKDACVSLYHHAKGFANYNFDGTFDDFFELFIQGKADYGDYFDHTLAWYEHRNDPNVFFTSYEELKADTKDIVLKMAKFLDTDWSRLAISDSQVLDNTLKYSSTKEMKKLVKYQESLIKIKENKEDVPEGLKHFAECIPDKLNETQKNFEFVRKGVVGDWKSHMSKEQSKRMDSLMKERLKNTYMLPYWQSLGIL</sequence>
<feature type="domain" description="Sulfotransferase" evidence="3">
    <location>
        <begin position="130"/>
        <end position="395"/>
    </location>
</feature>
<accession>A0ABY6LMN1</accession>
<protein>
    <recommendedName>
        <fullName evidence="3">Sulfotransferase domain-containing protein</fullName>
    </recommendedName>
</protein>
<evidence type="ECO:0000313" key="5">
    <source>
        <dbReference type="Proteomes" id="UP001235939"/>
    </source>
</evidence>
<evidence type="ECO:0000259" key="3">
    <source>
        <dbReference type="Pfam" id="PF00685"/>
    </source>
</evidence>
<organism evidence="4 5">
    <name type="scientific">Cordylochernes scorpioides</name>
    <dbReference type="NCBI Taxonomy" id="51811"/>
    <lineage>
        <taxon>Eukaryota</taxon>
        <taxon>Metazoa</taxon>
        <taxon>Ecdysozoa</taxon>
        <taxon>Arthropoda</taxon>
        <taxon>Chelicerata</taxon>
        <taxon>Arachnida</taxon>
        <taxon>Pseudoscorpiones</taxon>
        <taxon>Cheliferoidea</taxon>
        <taxon>Chernetidae</taxon>
        <taxon>Cordylochernes</taxon>
    </lineage>
</organism>
<name>A0ABY6LMN1_9ARAC</name>
<dbReference type="PANTHER" id="PTHR11783">
    <property type="entry name" value="SULFOTRANSFERASE SULT"/>
    <property type="match status" value="1"/>
</dbReference>
<dbReference type="Gene3D" id="3.40.50.300">
    <property type="entry name" value="P-loop containing nucleotide triphosphate hydrolases"/>
    <property type="match status" value="1"/>
</dbReference>
<dbReference type="InterPro" id="IPR000863">
    <property type="entry name" value="Sulfotransferase_dom"/>
</dbReference>
<dbReference type="InterPro" id="IPR027417">
    <property type="entry name" value="P-loop_NTPase"/>
</dbReference>
<dbReference type="SUPFAM" id="SSF52540">
    <property type="entry name" value="P-loop containing nucleoside triphosphate hydrolases"/>
    <property type="match status" value="1"/>
</dbReference>
<dbReference type="Pfam" id="PF00685">
    <property type="entry name" value="Sulfotransfer_1"/>
    <property type="match status" value="1"/>
</dbReference>
<evidence type="ECO:0000256" key="2">
    <source>
        <dbReference type="ARBA" id="ARBA00022679"/>
    </source>
</evidence>